<dbReference type="InterPro" id="IPR012337">
    <property type="entry name" value="RNaseH-like_sf"/>
</dbReference>
<dbReference type="AlphaFoldDB" id="A0AAE1YAE7"/>
<reference evidence="1" key="1">
    <citation type="submission" date="2020-06" db="EMBL/GenBank/DDBJ databases">
        <authorList>
            <person name="Li T."/>
            <person name="Hu X."/>
            <person name="Zhang T."/>
            <person name="Song X."/>
            <person name="Zhang H."/>
            <person name="Dai N."/>
            <person name="Sheng W."/>
            <person name="Hou X."/>
            <person name="Wei L."/>
        </authorList>
    </citation>
    <scope>NUCLEOTIDE SEQUENCE</scope>
    <source>
        <strain evidence="1">3651</strain>
        <tissue evidence="1">Leaf</tissue>
    </source>
</reference>
<gene>
    <name evidence="1" type="ORF">Salat_1434200</name>
</gene>
<dbReference type="InterPro" id="IPR036397">
    <property type="entry name" value="RNaseH_sf"/>
</dbReference>
<reference evidence="1" key="2">
    <citation type="journal article" date="2024" name="Plant">
        <title>Genomic evolution and insights into agronomic trait innovations of Sesamum species.</title>
        <authorList>
            <person name="Miao H."/>
            <person name="Wang L."/>
            <person name="Qu L."/>
            <person name="Liu H."/>
            <person name="Sun Y."/>
            <person name="Le M."/>
            <person name="Wang Q."/>
            <person name="Wei S."/>
            <person name="Zheng Y."/>
            <person name="Lin W."/>
            <person name="Duan Y."/>
            <person name="Cao H."/>
            <person name="Xiong S."/>
            <person name="Wang X."/>
            <person name="Wei L."/>
            <person name="Li C."/>
            <person name="Ma Q."/>
            <person name="Ju M."/>
            <person name="Zhao R."/>
            <person name="Li G."/>
            <person name="Mu C."/>
            <person name="Tian Q."/>
            <person name="Mei H."/>
            <person name="Zhang T."/>
            <person name="Gao T."/>
            <person name="Zhang H."/>
        </authorList>
    </citation>
    <scope>NUCLEOTIDE SEQUENCE</scope>
    <source>
        <strain evidence="1">3651</strain>
    </source>
</reference>
<organism evidence="1 2">
    <name type="scientific">Sesamum alatum</name>
    <dbReference type="NCBI Taxonomy" id="300844"/>
    <lineage>
        <taxon>Eukaryota</taxon>
        <taxon>Viridiplantae</taxon>
        <taxon>Streptophyta</taxon>
        <taxon>Embryophyta</taxon>
        <taxon>Tracheophyta</taxon>
        <taxon>Spermatophyta</taxon>
        <taxon>Magnoliopsida</taxon>
        <taxon>eudicotyledons</taxon>
        <taxon>Gunneridae</taxon>
        <taxon>Pentapetalae</taxon>
        <taxon>asterids</taxon>
        <taxon>lamiids</taxon>
        <taxon>Lamiales</taxon>
        <taxon>Pedaliaceae</taxon>
        <taxon>Sesamum</taxon>
    </lineage>
</organism>
<accession>A0AAE1YAE7</accession>
<dbReference type="EMBL" id="JACGWO010000005">
    <property type="protein sequence ID" value="KAK4426655.1"/>
    <property type="molecule type" value="Genomic_DNA"/>
</dbReference>
<proteinExistence type="predicted"/>
<evidence type="ECO:0000313" key="1">
    <source>
        <dbReference type="EMBL" id="KAK4426655.1"/>
    </source>
</evidence>
<name>A0AAE1YAE7_9LAMI</name>
<sequence>MEKLDDEAVWADVELGNGDLMVIIQLLHADHIPPTFHAFLANPRHIFCSVGVQEDVKKLYDYHPLHAGNTTNFNELTRLMNREDASECRHMELKKMALVHGKEMMKLKRVTLSK</sequence>
<evidence type="ECO:0000313" key="2">
    <source>
        <dbReference type="Proteomes" id="UP001293254"/>
    </source>
</evidence>
<keyword evidence="2" id="KW-1185">Reference proteome</keyword>
<dbReference type="Proteomes" id="UP001293254">
    <property type="component" value="Unassembled WGS sequence"/>
</dbReference>
<dbReference type="GO" id="GO:0003676">
    <property type="term" value="F:nucleic acid binding"/>
    <property type="evidence" value="ECO:0007669"/>
    <property type="project" value="InterPro"/>
</dbReference>
<dbReference type="Gene3D" id="3.30.420.10">
    <property type="entry name" value="Ribonuclease H-like superfamily/Ribonuclease H"/>
    <property type="match status" value="1"/>
</dbReference>
<protein>
    <submittedName>
        <fullName evidence="1">Uncharacterized protein</fullName>
    </submittedName>
</protein>
<dbReference type="SUPFAM" id="SSF53098">
    <property type="entry name" value="Ribonuclease H-like"/>
    <property type="match status" value="1"/>
</dbReference>
<comment type="caution">
    <text evidence="1">The sequence shown here is derived from an EMBL/GenBank/DDBJ whole genome shotgun (WGS) entry which is preliminary data.</text>
</comment>